<dbReference type="PANTHER" id="PTHR18934">
    <property type="entry name" value="ATP-DEPENDENT RNA HELICASE"/>
    <property type="match status" value="1"/>
</dbReference>
<dbReference type="Proteomes" id="UP000007755">
    <property type="component" value="Unassembled WGS sequence"/>
</dbReference>
<dbReference type="OrthoDB" id="10253254at2759"/>
<evidence type="ECO:0000313" key="2">
    <source>
        <dbReference type="Proteomes" id="UP000007755"/>
    </source>
</evidence>
<reference evidence="1" key="1">
    <citation type="submission" date="2011-02" db="EMBL/GenBank/DDBJ databases">
        <title>The genome of the leaf-cutting ant Acromyrmex echinatior suggests key adaptations to social evolution and fungus farming.</title>
        <authorList>
            <person name="Nygaard S."/>
            <person name="Zhang G."/>
        </authorList>
    </citation>
    <scope>NUCLEOTIDE SEQUENCE</scope>
</reference>
<gene>
    <name evidence="1" type="ORF">G5I_14453</name>
</gene>
<protein>
    <submittedName>
        <fullName evidence="1">Putative ATP-dependent RNA helicase DHX35</fullName>
    </submittedName>
</protein>
<proteinExistence type="predicted"/>
<accession>F4X7R9</accession>
<dbReference type="PANTHER" id="PTHR18934:SF136">
    <property type="entry name" value="ATP-DEPENDENT RNA HELICASE DHX35-RELATED"/>
    <property type="match status" value="1"/>
</dbReference>
<dbReference type="Gene3D" id="3.40.50.300">
    <property type="entry name" value="P-loop containing nucleotide triphosphate hydrolases"/>
    <property type="match status" value="1"/>
</dbReference>
<keyword evidence="1" id="KW-0378">Hydrolase</keyword>
<evidence type="ECO:0000313" key="1">
    <source>
        <dbReference type="EMBL" id="EGI57505.1"/>
    </source>
</evidence>
<dbReference type="eggNOG" id="KOG0922">
    <property type="taxonomic scope" value="Eukaryota"/>
</dbReference>
<keyword evidence="1" id="KW-0067">ATP-binding</keyword>
<name>F4X7R9_ACREC</name>
<dbReference type="InParanoid" id="F4X7R9"/>
<dbReference type="GO" id="GO:0004386">
    <property type="term" value="F:helicase activity"/>
    <property type="evidence" value="ECO:0007669"/>
    <property type="project" value="UniProtKB-KW"/>
</dbReference>
<keyword evidence="1" id="KW-0347">Helicase</keyword>
<dbReference type="InterPro" id="IPR027417">
    <property type="entry name" value="P-loop_NTPase"/>
</dbReference>
<sequence length="105" mass="12172">MFRLLFSKPGDSTWQEDRPDIDAHSSTQFVYNAHHSLALDMQRQRLPIFKNKDHIIYLLEKYQTLVLVGETGCGKSTQVPQMDRIQWIAILASEIIQLNSKIVML</sequence>
<keyword evidence="1" id="KW-0547">Nucleotide-binding</keyword>
<dbReference type="GO" id="GO:0071013">
    <property type="term" value="C:catalytic step 2 spliceosome"/>
    <property type="evidence" value="ECO:0007669"/>
    <property type="project" value="TreeGrafter"/>
</dbReference>
<dbReference type="SUPFAM" id="SSF52540">
    <property type="entry name" value="P-loop containing nucleoside triphosphate hydrolases"/>
    <property type="match status" value="1"/>
</dbReference>
<dbReference type="AlphaFoldDB" id="F4X7R9"/>
<keyword evidence="2" id="KW-1185">Reference proteome</keyword>
<dbReference type="EMBL" id="GL888887">
    <property type="protein sequence ID" value="EGI57505.1"/>
    <property type="molecule type" value="Genomic_DNA"/>
</dbReference>
<dbReference type="STRING" id="103372.F4X7R9"/>
<dbReference type="GO" id="GO:0003723">
    <property type="term" value="F:RNA binding"/>
    <property type="evidence" value="ECO:0007669"/>
    <property type="project" value="TreeGrafter"/>
</dbReference>
<organism evidence="2">
    <name type="scientific">Acromyrmex echinatior</name>
    <name type="common">Panamanian leafcutter ant</name>
    <name type="synonym">Acromyrmex octospinosus echinatior</name>
    <dbReference type="NCBI Taxonomy" id="103372"/>
    <lineage>
        <taxon>Eukaryota</taxon>
        <taxon>Metazoa</taxon>
        <taxon>Ecdysozoa</taxon>
        <taxon>Arthropoda</taxon>
        <taxon>Hexapoda</taxon>
        <taxon>Insecta</taxon>
        <taxon>Pterygota</taxon>
        <taxon>Neoptera</taxon>
        <taxon>Endopterygota</taxon>
        <taxon>Hymenoptera</taxon>
        <taxon>Apocrita</taxon>
        <taxon>Aculeata</taxon>
        <taxon>Formicoidea</taxon>
        <taxon>Formicidae</taxon>
        <taxon>Myrmicinae</taxon>
        <taxon>Acromyrmex</taxon>
    </lineage>
</organism>